<dbReference type="PANTHER" id="PTHR13929">
    <property type="entry name" value="1,4-DIHYDROXY-2-NAPHTHOATE OCTAPRENYLTRANSFERASE"/>
    <property type="match status" value="1"/>
</dbReference>
<feature type="transmembrane region" description="Helical" evidence="10">
    <location>
        <begin position="131"/>
        <end position="148"/>
    </location>
</feature>
<feature type="transmembrane region" description="Helical" evidence="10">
    <location>
        <begin position="55"/>
        <end position="75"/>
    </location>
</feature>
<dbReference type="InterPro" id="IPR026046">
    <property type="entry name" value="UBIAD1"/>
</dbReference>
<keyword evidence="4" id="KW-1003">Cell membrane</keyword>
<dbReference type="EC" id="2.5.1.74" evidence="9"/>
<name>A0A1H6TCJ0_9GAMM</name>
<dbReference type="AlphaFoldDB" id="A0A1H6TCJ0"/>
<dbReference type="GO" id="GO:0009234">
    <property type="term" value="P:menaquinone biosynthetic process"/>
    <property type="evidence" value="ECO:0007669"/>
    <property type="project" value="UniProtKB-UniRule"/>
</dbReference>
<dbReference type="CDD" id="cd13962">
    <property type="entry name" value="PT_UbiA_UBIAD1"/>
    <property type="match status" value="1"/>
</dbReference>
<keyword evidence="6 10" id="KW-0812">Transmembrane</keyword>
<sequence length="307" mass="33568">MSSATQASQASAAAASFSQDKYRFFHALRPFSLVVALTSAGLGIVLGWPHAQAPWLLAALILIASLLLQAGVNLINDYGDRHQLDARFPQVGVQTRAALSQSIRFNFYAGLVCIFLATLLGIFLAALSGITLLWIGVIGLAGALFYTLEPINYKQRGLGVISVFWLMGVLMVLGAYFVMSQHLNWQVLWQAIPLSCLTSLLLLSNELRDYERDLCEGQYTLSVRLGYHKGVFLYYLLCGLTFISTLILALQAWLPYAPLLLLSLLALPAPLKLLHAPPQQRLALTPLTGRLQAIYGGLSLLCYGLSL</sequence>
<comment type="subcellular location">
    <subcellularLocation>
        <location evidence="1">Membrane</location>
        <topology evidence="1">Multi-pass membrane protein</topology>
    </subcellularLocation>
</comment>
<dbReference type="Gene3D" id="1.10.357.140">
    <property type="entry name" value="UbiA prenyltransferase"/>
    <property type="match status" value="1"/>
</dbReference>
<keyword evidence="12" id="KW-1185">Reference proteome</keyword>
<organism evidence="11 12">
    <name type="scientific">Allopseudospirillum japonicum</name>
    <dbReference type="NCBI Taxonomy" id="64971"/>
    <lineage>
        <taxon>Bacteria</taxon>
        <taxon>Pseudomonadati</taxon>
        <taxon>Pseudomonadota</taxon>
        <taxon>Gammaproteobacteria</taxon>
        <taxon>Oceanospirillales</taxon>
        <taxon>Oceanospirillaceae</taxon>
        <taxon>Allopseudospirillum</taxon>
    </lineage>
</organism>
<evidence type="ECO:0000256" key="9">
    <source>
        <dbReference type="NCBIfam" id="TIGR00751"/>
    </source>
</evidence>
<dbReference type="GO" id="GO:0016020">
    <property type="term" value="C:membrane"/>
    <property type="evidence" value="ECO:0007669"/>
    <property type="project" value="UniProtKB-SubCell"/>
</dbReference>
<dbReference type="InterPro" id="IPR000537">
    <property type="entry name" value="UbiA_prenyltransferase"/>
</dbReference>
<protein>
    <recommendedName>
        <fullName evidence="9">1,4-dihydroxy-2-naphthoate octaprenyltransferase</fullName>
        <ecNumber evidence="9">2.5.1.74</ecNumber>
    </recommendedName>
</protein>
<dbReference type="EMBL" id="FNYH01000009">
    <property type="protein sequence ID" value="SEI74807.1"/>
    <property type="molecule type" value="Genomic_DNA"/>
</dbReference>
<dbReference type="InterPro" id="IPR044878">
    <property type="entry name" value="UbiA_sf"/>
</dbReference>
<evidence type="ECO:0000256" key="3">
    <source>
        <dbReference type="ARBA" id="ARBA00022428"/>
    </source>
</evidence>
<keyword evidence="3" id="KW-0474">Menaquinone biosynthesis</keyword>
<accession>A0A1H6TCJ0</accession>
<dbReference type="GO" id="GO:0046428">
    <property type="term" value="F:1,4-dihydroxy-2-naphthoate polyprenyltransferase activity"/>
    <property type="evidence" value="ECO:0007669"/>
    <property type="project" value="UniProtKB-UniRule"/>
</dbReference>
<evidence type="ECO:0000256" key="7">
    <source>
        <dbReference type="ARBA" id="ARBA00022989"/>
    </source>
</evidence>
<keyword evidence="5 11" id="KW-0808">Transferase</keyword>
<comment type="pathway">
    <text evidence="2">Quinol/quinone metabolism; menaquinone biosynthesis.</text>
</comment>
<keyword evidence="7 10" id="KW-1133">Transmembrane helix</keyword>
<dbReference type="Proteomes" id="UP000242999">
    <property type="component" value="Unassembled WGS sequence"/>
</dbReference>
<feature type="transmembrane region" description="Helical" evidence="10">
    <location>
        <begin position="185"/>
        <end position="203"/>
    </location>
</feature>
<feature type="transmembrane region" description="Helical" evidence="10">
    <location>
        <begin position="105"/>
        <end position="125"/>
    </location>
</feature>
<feature type="transmembrane region" description="Helical" evidence="10">
    <location>
        <begin position="31"/>
        <end position="49"/>
    </location>
</feature>
<evidence type="ECO:0000313" key="12">
    <source>
        <dbReference type="Proteomes" id="UP000242999"/>
    </source>
</evidence>
<dbReference type="PANTHER" id="PTHR13929:SF0">
    <property type="entry name" value="UBIA PRENYLTRANSFERASE DOMAIN-CONTAINING PROTEIN 1"/>
    <property type="match status" value="1"/>
</dbReference>
<evidence type="ECO:0000256" key="4">
    <source>
        <dbReference type="ARBA" id="ARBA00022475"/>
    </source>
</evidence>
<dbReference type="PIRSF" id="PIRSF005355">
    <property type="entry name" value="UBIAD1"/>
    <property type="match status" value="1"/>
</dbReference>
<dbReference type="OrthoDB" id="9767568at2"/>
<dbReference type="STRING" id="64971.SAMN05421831_10940"/>
<reference evidence="12" key="1">
    <citation type="submission" date="2016-10" db="EMBL/GenBank/DDBJ databases">
        <authorList>
            <person name="Varghese N."/>
            <person name="Submissions S."/>
        </authorList>
    </citation>
    <scope>NUCLEOTIDE SEQUENCE [LARGE SCALE GENOMIC DNA]</scope>
    <source>
        <strain evidence="12">DSM 7165</strain>
    </source>
</reference>
<dbReference type="GO" id="GO:0042371">
    <property type="term" value="P:vitamin K biosynthetic process"/>
    <property type="evidence" value="ECO:0007669"/>
    <property type="project" value="TreeGrafter"/>
</dbReference>
<proteinExistence type="predicted"/>
<evidence type="ECO:0000256" key="10">
    <source>
        <dbReference type="SAM" id="Phobius"/>
    </source>
</evidence>
<gene>
    <name evidence="11" type="ORF">SAMN05421831_10940</name>
</gene>
<evidence type="ECO:0000313" key="11">
    <source>
        <dbReference type="EMBL" id="SEI74807.1"/>
    </source>
</evidence>
<feature type="transmembrane region" description="Helical" evidence="10">
    <location>
        <begin position="160"/>
        <end position="179"/>
    </location>
</feature>
<evidence type="ECO:0000256" key="8">
    <source>
        <dbReference type="ARBA" id="ARBA00023136"/>
    </source>
</evidence>
<dbReference type="Pfam" id="PF01040">
    <property type="entry name" value="UbiA"/>
    <property type="match status" value="1"/>
</dbReference>
<dbReference type="UniPathway" id="UPA00079"/>
<keyword evidence="8 10" id="KW-0472">Membrane</keyword>
<evidence type="ECO:0000256" key="6">
    <source>
        <dbReference type="ARBA" id="ARBA00022692"/>
    </source>
</evidence>
<dbReference type="NCBIfam" id="TIGR00751">
    <property type="entry name" value="menA"/>
    <property type="match status" value="1"/>
</dbReference>
<dbReference type="RefSeq" id="WP_093310530.1">
    <property type="nucleotide sequence ID" value="NZ_FNYH01000009.1"/>
</dbReference>
<evidence type="ECO:0000256" key="2">
    <source>
        <dbReference type="ARBA" id="ARBA00004863"/>
    </source>
</evidence>
<evidence type="ECO:0000256" key="1">
    <source>
        <dbReference type="ARBA" id="ARBA00004141"/>
    </source>
</evidence>
<feature type="transmembrane region" description="Helical" evidence="10">
    <location>
        <begin position="231"/>
        <end position="250"/>
    </location>
</feature>
<evidence type="ECO:0000256" key="5">
    <source>
        <dbReference type="ARBA" id="ARBA00022679"/>
    </source>
</evidence>